<evidence type="ECO:0000256" key="3">
    <source>
        <dbReference type="ARBA" id="ARBA00022989"/>
    </source>
</evidence>
<feature type="transmembrane region" description="Helical" evidence="5">
    <location>
        <begin position="114"/>
        <end position="134"/>
    </location>
</feature>
<feature type="chain" id="PRO_5042276569" description="FAR-17a/AIG1-like protein" evidence="6">
    <location>
        <begin position="19"/>
        <end position="223"/>
    </location>
</feature>
<name>A0AAD9IJU4_PROWI</name>
<feature type="transmembrane region" description="Helical" evidence="5">
    <location>
        <begin position="146"/>
        <end position="165"/>
    </location>
</feature>
<evidence type="ECO:0000256" key="6">
    <source>
        <dbReference type="SAM" id="SignalP"/>
    </source>
</evidence>
<dbReference type="Proteomes" id="UP001255856">
    <property type="component" value="Unassembled WGS sequence"/>
</dbReference>
<sequence length="223" mass="24860">MSFIFHVLCTLIFTRVWLWHFTPEAAELPGSKGFGWFFRYLTFCSYTLQMALFVISCLCQLVGKPQTRRRLERASDRLACALFPIACTVSLMYYALESTTQGLVERGGFNRPDWLDFAVHGGNSLAAWGDLLLAPSRSFSTASLTLSIGLGMLYLTWCMVVRIGYGKFPYPILNKLPFPHGLLGMAGAALVLIIGWFYLGLLVRRLVRGGRKPATATATKKAD</sequence>
<feature type="transmembrane region" description="Helical" evidence="5">
    <location>
        <begin position="185"/>
        <end position="203"/>
    </location>
</feature>
<keyword evidence="8" id="KW-1185">Reference proteome</keyword>
<comment type="caution">
    <text evidence="7">The sequence shown here is derived from an EMBL/GenBank/DDBJ whole genome shotgun (WGS) entry which is preliminary data.</text>
</comment>
<gene>
    <name evidence="7" type="ORF">QBZ16_003828</name>
</gene>
<dbReference type="EMBL" id="JASFZW010000005">
    <property type="protein sequence ID" value="KAK2077960.1"/>
    <property type="molecule type" value="Genomic_DNA"/>
</dbReference>
<keyword evidence="3 5" id="KW-1133">Transmembrane helix</keyword>
<feature type="transmembrane region" description="Helical" evidence="5">
    <location>
        <begin position="37"/>
        <end position="62"/>
    </location>
</feature>
<evidence type="ECO:0000313" key="8">
    <source>
        <dbReference type="Proteomes" id="UP001255856"/>
    </source>
</evidence>
<dbReference type="GO" id="GO:0016020">
    <property type="term" value="C:membrane"/>
    <property type="evidence" value="ECO:0007669"/>
    <property type="project" value="InterPro"/>
</dbReference>
<accession>A0AAD9IJU4</accession>
<dbReference type="PANTHER" id="PTHR10989">
    <property type="entry name" value="ANDROGEN-INDUCED PROTEIN 1-RELATED"/>
    <property type="match status" value="1"/>
</dbReference>
<dbReference type="InterPro" id="IPR006838">
    <property type="entry name" value="ADTRP_AIG1"/>
</dbReference>
<comment type="subcellular location">
    <subcellularLocation>
        <location evidence="1">Endomembrane system</location>
        <topology evidence="1">Multi-pass membrane protein</topology>
    </subcellularLocation>
</comment>
<reference evidence="7" key="1">
    <citation type="submission" date="2021-01" db="EMBL/GenBank/DDBJ databases">
        <authorList>
            <person name="Eckstrom K.M.E."/>
        </authorList>
    </citation>
    <scope>NUCLEOTIDE SEQUENCE</scope>
    <source>
        <strain evidence="7">UVCC 0001</strain>
    </source>
</reference>
<evidence type="ECO:0000313" key="7">
    <source>
        <dbReference type="EMBL" id="KAK2077960.1"/>
    </source>
</evidence>
<keyword evidence="2 5" id="KW-0812">Transmembrane</keyword>
<keyword evidence="4 5" id="KW-0472">Membrane</keyword>
<dbReference type="PANTHER" id="PTHR10989:SF16">
    <property type="entry name" value="AT02829P-RELATED"/>
    <property type="match status" value="1"/>
</dbReference>
<evidence type="ECO:0008006" key="9">
    <source>
        <dbReference type="Google" id="ProtNLM"/>
    </source>
</evidence>
<evidence type="ECO:0000256" key="2">
    <source>
        <dbReference type="ARBA" id="ARBA00022692"/>
    </source>
</evidence>
<evidence type="ECO:0000256" key="4">
    <source>
        <dbReference type="ARBA" id="ARBA00023136"/>
    </source>
</evidence>
<organism evidence="7 8">
    <name type="scientific">Prototheca wickerhamii</name>
    <dbReference type="NCBI Taxonomy" id="3111"/>
    <lineage>
        <taxon>Eukaryota</taxon>
        <taxon>Viridiplantae</taxon>
        <taxon>Chlorophyta</taxon>
        <taxon>core chlorophytes</taxon>
        <taxon>Trebouxiophyceae</taxon>
        <taxon>Chlorellales</taxon>
        <taxon>Chlorellaceae</taxon>
        <taxon>Prototheca</taxon>
    </lineage>
</organism>
<dbReference type="GO" id="GO:0012505">
    <property type="term" value="C:endomembrane system"/>
    <property type="evidence" value="ECO:0007669"/>
    <property type="project" value="UniProtKB-SubCell"/>
</dbReference>
<evidence type="ECO:0000256" key="5">
    <source>
        <dbReference type="SAM" id="Phobius"/>
    </source>
</evidence>
<protein>
    <recommendedName>
        <fullName evidence="9">FAR-17a/AIG1-like protein</fullName>
    </recommendedName>
</protein>
<proteinExistence type="predicted"/>
<dbReference type="Pfam" id="PF04750">
    <property type="entry name" value="Far-17a_AIG1"/>
    <property type="match status" value="1"/>
</dbReference>
<feature type="signal peptide" evidence="6">
    <location>
        <begin position="1"/>
        <end position="18"/>
    </location>
</feature>
<dbReference type="AlphaFoldDB" id="A0AAD9IJU4"/>
<evidence type="ECO:0000256" key="1">
    <source>
        <dbReference type="ARBA" id="ARBA00004127"/>
    </source>
</evidence>
<feature type="transmembrane region" description="Helical" evidence="5">
    <location>
        <begin position="74"/>
        <end position="94"/>
    </location>
</feature>
<keyword evidence="6" id="KW-0732">Signal</keyword>